<dbReference type="EC" id="6.1.1.7" evidence="3"/>
<keyword evidence="5" id="KW-0820">tRNA-binding</keyword>
<proteinExistence type="inferred from homology"/>
<dbReference type="AlphaFoldDB" id="A0A9W7AZN6"/>
<evidence type="ECO:0000256" key="7">
    <source>
        <dbReference type="ARBA" id="ARBA00022723"/>
    </source>
</evidence>
<keyword evidence="13" id="KW-0030">Aminoacyl-tRNA synthetase</keyword>
<comment type="subcellular location">
    <subcellularLocation>
        <location evidence="1">Plastid</location>
        <location evidence="1">Chloroplast</location>
    </subcellularLocation>
</comment>
<dbReference type="InterPro" id="IPR059090">
    <property type="entry name" value="ALA1_helical"/>
</dbReference>
<dbReference type="GO" id="GO:0046872">
    <property type="term" value="F:metal ion binding"/>
    <property type="evidence" value="ECO:0007669"/>
    <property type="project" value="UniProtKB-KW"/>
</dbReference>
<dbReference type="SUPFAM" id="SSF55681">
    <property type="entry name" value="Class II aaRS and biotin synthetases"/>
    <property type="match status" value="1"/>
</dbReference>
<evidence type="ECO:0000256" key="8">
    <source>
        <dbReference type="ARBA" id="ARBA00022741"/>
    </source>
</evidence>
<dbReference type="InterPro" id="IPR003156">
    <property type="entry name" value="DHHA1_dom"/>
</dbReference>
<dbReference type="GO" id="GO:0009507">
    <property type="term" value="C:chloroplast"/>
    <property type="evidence" value="ECO:0007669"/>
    <property type="project" value="UniProtKB-SubCell"/>
</dbReference>
<dbReference type="Pfam" id="PF01411">
    <property type="entry name" value="tRNA-synt_2c"/>
    <property type="match status" value="1"/>
</dbReference>
<dbReference type="EMBL" id="BLQM01000265">
    <property type="protein sequence ID" value="GMH79441.1"/>
    <property type="molecule type" value="Genomic_DNA"/>
</dbReference>
<dbReference type="FunFam" id="3.30.980.10:FF:000004">
    <property type="entry name" value="Alanine--tRNA ligase, cytoplasmic"/>
    <property type="match status" value="1"/>
</dbReference>
<evidence type="ECO:0000256" key="2">
    <source>
        <dbReference type="ARBA" id="ARBA00008429"/>
    </source>
</evidence>
<gene>
    <name evidence="17" type="ORF">TL16_g08147</name>
</gene>
<dbReference type="GO" id="GO:0005739">
    <property type="term" value="C:mitochondrion"/>
    <property type="evidence" value="ECO:0007669"/>
    <property type="project" value="TreeGrafter"/>
</dbReference>
<keyword evidence="12" id="KW-0648">Protein biosynthesis</keyword>
<dbReference type="SMART" id="SM00863">
    <property type="entry name" value="tRNA_SAD"/>
    <property type="match status" value="1"/>
</dbReference>
<evidence type="ECO:0000313" key="17">
    <source>
        <dbReference type="EMBL" id="GMH79441.1"/>
    </source>
</evidence>
<feature type="non-terminal residue" evidence="17">
    <location>
        <position position="1"/>
    </location>
</feature>
<keyword evidence="9" id="KW-0862">Zinc</keyword>
<dbReference type="FunFam" id="3.30.930.10:FF:000011">
    <property type="entry name" value="Alanine--tRNA ligase, cytoplasmic"/>
    <property type="match status" value="1"/>
</dbReference>
<dbReference type="PRINTS" id="PR00980">
    <property type="entry name" value="TRNASYNTHALA"/>
</dbReference>
<dbReference type="Pfam" id="PF26023">
    <property type="entry name" value="ALA1"/>
    <property type="match status" value="1"/>
</dbReference>
<evidence type="ECO:0000256" key="13">
    <source>
        <dbReference type="ARBA" id="ARBA00023146"/>
    </source>
</evidence>
<evidence type="ECO:0000256" key="3">
    <source>
        <dbReference type="ARBA" id="ARBA00013168"/>
    </source>
</evidence>
<name>A0A9W7AZN6_9STRA</name>
<keyword evidence="15" id="KW-0175">Coiled coil</keyword>
<dbReference type="SUPFAM" id="SSF101353">
    <property type="entry name" value="Putative anticodon-binding domain of alanyl-tRNA synthetase (AlaRS)"/>
    <property type="match status" value="1"/>
</dbReference>
<keyword evidence="11" id="KW-0694">RNA-binding</keyword>
<evidence type="ECO:0000259" key="16">
    <source>
        <dbReference type="PROSITE" id="PS50860"/>
    </source>
</evidence>
<dbReference type="GO" id="GO:0002161">
    <property type="term" value="F:aminoacyl-tRNA deacylase activity"/>
    <property type="evidence" value="ECO:0007669"/>
    <property type="project" value="TreeGrafter"/>
</dbReference>
<evidence type="ECO:0000256" key="15">
    <source>
        <dbReference type="SAM" id="Coils"/>
    </source>
</evidence>
<evidence type="ECO:0000313" key="18">
    <source>
        <dbReference type="Proteomes" id="UP001162640"/>
    </source>
</evidence>
<organism evidence="17 18">
    <name type="scientific">Triparma laevis f. inornata</name>
    <dbReference type="NCBI Taxonomy" id="1714386"/>
    <lineage>
        <taxon>Eukaryota</taxon>
        <taxon>Sar</taxon>
        <taxon>Stramenopiles</taxon>
        <taxon>Ochrophyta</taxon>
        <taxon>Bolidophyceae</taxon>
        <taxon>Parmales</taxon>
        <taxon>Triparmaceae</taxon>
        <taxon>Triparma</taxon>
    </lineage>
</organism>
<dbReference type="NCBIfam" id="TIGR00344">
    <property type="entry name" value="alaS"/>
    <property type="match status" value="1"/>
</dbReference>
<keyword evidence="6" id="KW-0436">Ligase</keyword>
<dbReference type="HAMAP" id="MF_00036_B">
    <property type="entry name" value="Ala_tRNA_synth_B"/>
    <property type="match status" value="1"/>
</dbReference>
<comment type="caution">
    <text evidence="17">The sequence shown here is derived from an EMBL/GenBank/DDBJ whole genome shotgun (WGS) entry which is preliminary data.</text>
</comment>
<dbReference type="InterPro" id="IPR018163">
    <property type="entry name" value="Thr/Ala-tRNA-synth_IIc_edit"/>
</dbReference>
<evidence type="ECO:0000256" key="12">
    <source>
        <dbReference type="ARBA" id="ARBA00022917"/>
    </source>
</evidence>
<evidence type="ECO:0000256" key="6">
    <source>
        <dbReference type="ARBA" id="ARBA00022598"/>
    </source>
</evidence>
<dbReference type="Pfam" id="PF07973">
    <property type="entry name" value="tRNA_SAD"/>
    <property type="match status" value="1"/>
</dbReference>
<dbReference type="PANTHER" id="PTHR11777">
    <property type="entry name" value="ALANYL-TRNA SYNTHETASE"/>
    <property type="match status" value="1"/>
</dbReference>
<feature type="non-terminal residue" evidence="17">
    <location>
        <position position="953"/>
    </location>
</feature>
<dbReference type="SUPFAM" id="SSF50447">
    <property type="entry name" value="Translation proteins"/>
    <property type="match status" value="1"/>
</dbReference>
<reference evidence="18" key="1">
    <citation type="journal article" date="2023" name="Commun. Biol.">
        <title>Genome analysis of Parmales, the sister group of diatoms, reveals the evolutionary specialization of diatoms from phago-mixotrophs to photoautotrophs.</title>
        <authorList>
            <person name="Ban H."/>
            <person name="Sato S."/>
            <person name="Yoshikawa S."/>
            <person name="Yamada K."/>
            <person name="Nakamura Y."/>
            <person name="Ichinomiya M."/>
            <person name="Sato N."/>
            <person name="Blanc-Mathieu R."/>
            <person name="Endo H."/>
            <person name="Kuwata A."/>
            <person name="Ogata H."/>
        </authorList>
    </citation>
    <scope>NUCLEOTIDE SEQUENCE [LARGE SCALE GENOMIC DNA]</scope>
</reference>
<dbReference type="InterPro" id="IPR018165">
    <property type="entry name" value="Ala-tRNA-synth_IIc_core"/>
</dbReference>
<dbReference type="Gene3D" id="3.10.310.40">
    <property type="match status" value="1"/>
</dbReference>
<dbReference type="InterPro" id="IPR012947">
    <property type="entry name" value="tRNA_SAD"/>
</dbReference>
<protein>
    <recommendedName>
        <fullName evidence="4">Alanine--tRNA ligase</fullName>
        <ecNumber evidence="3">6.1.1.7</ecNumber>
    </recommendedName>
</protein>
<dbReference type="GO" id="GO:0005524">
    <property type="term" value="F:ATP binding"/>
    <property type="evidence" value="ECO:0007669"/>
    <property type="project" value="UniProtKB-KW"/>
</dbReference>
<evidence type="ECO:0000256" key="5">
    <source>
        <dbReference type="ARBA" id="ARBA00022555"/>
    </source>
</evidence>
<dbReference type="InterPro" id="IPR023033">
    <property type="entry name" value="Ala_tRNA_ligase_euk/bac"/>
</dbReference>
<dbReference type="PROSITE" id="PS50860">
    <property type="entry name" value="AA_TRNA_LIGASE_II_ALA"/>
    <property type="match status" value="1"/>
</dbReference>
<dbReference type="SUPFAM" id="SSF55186">
    <property type="entry name" value="ThrRS/AlaRS common domain"/>
    <property type="match status" value="1"/>
</dbReference>
<dbReference type="Gene3D" id="2.40.30.130">
    <property type="match status" value="1"/>
</dbReference>
<evidence type="ECO:0000256" key="9">
    <source>
        <dbReference type="ARBA" id="ARBA00022833"/>
    </source>
</evidence>
<dbReference type="GO" id="GO:0004813">
    <property type="term" value="F:alanine-tRNA ligase activity"/>
    <property type="evidence" value="ECO:0007669"/>
    <property type="project" value="UniProtKB-EC"/>
</dbReference>
<feature type="coiled-coil region" evidence="15">
    <location>
        <begin position="783"/>
        <end position="810"/>
    </location>
</feature>
<dbReference type="InterPro" id="IPR002318">
    <property type="entry name" value="Ala-tRNA-lgiase_IIc"/>
</dbReference>
<comment type="similarity">
    <text evidence="2">Belongs to the class-II aminoacyl-tRNA synthetase family. Alax-L subfamily.</text>
</comment>
<comment type="catalytic activity">
    <reaction evidence="14">
        <text>tRNA(Ala) + L-alanine + ATP = L-alanyl-tRNA(Ala) + AMP + diphosphate</text>
        <dbReference type="Rhea" id="RHEA:12540"/>
        <dbReference type="Rhea" id="RHEA-COMP:9657"/>
        <dbReference type="Rhea" id="RHEA-COMP:9923"/>
        <dbReference type="ChEBI" id="CHEBI:30616"/>
        <dbReference type="ChEBI" id="CHEBI:33019"/>
        <dbReference type="ChEBI" id="CHEBI:57972"/>
        <dbReference type="ChEBI" id="CHEBI:78442"/>
        <dbReference type="ChEBI" id="CHEBI:78497"/>
        <dbReference type="ChEBI" id="CHEBI:456215"/>
        <dbReference type="EC" id="6.1.1.7"/>
    </reaction>
</comment>
<feature type="domain" description="Alanyl-transfer RNA synthetases family profile" evidence="16">
    <location>
        <begin position="4"/>
        <end position="774"/>
    </location>
</feature>
<accession>A0A9W7AZN6</accession>
<sequence length="953" mass="104295">HPTWPMSKIRQSFIDFYVQKHSHVFWPSSPCVPHDDPTLLFANAGMNQYKPLFLGTCDPALEMSKLKRATNTQKCIRAGGKHNDLDDVGKDVYHHTFFEMMGNWSFGDYFKEGAIDMSWQCLTEVYSLDTDRLYATYFGGDEKTPADEEAKKYLLKHLPASRVLPFDAHDNFWEMGATGPCGPCVEFHYDRIGGRHAADLVNADLPDVIEIWNNVFIQYNREAGGELRDLPAQHIDTGMGFERLASILQGFDSNYDTDIFMPIFKAIEIVTGASPYTGKVGEKEDMGFKDMAYRVVADHLRTLTFAIADGAIPSNDGRGYVLRRVLRRAVRYGRQNLGAELGFFSTLVPTLVKLMGDAFPEIRKREEFVINIIKEEETSFSRTLDKGLTKFNDMVKVTEGGVFSGANAHFLYTSMGFPVDLTELMCEEKGLKLDVAGFDAKMKEEQELSQAAHKAKMSGGSGKEMVLEAEQTAALVTRGCQVTESEAKYTWNADIDSKISAAFIGRGETDDKTGFVDSITTASGAAGLIFDATNFYAEQGGQIYDQGTVTCGDAVFRVDNVQVFGGYVLHLGEVVKGTFSVGSSATLAVNYIRRGPIASNHTMTHVLNYALRDVMIGKENIGSDDGPQLDQKGSLVDDQKLRFDFSWGSQVTVDQLAKIEAKCLAQIQQNIKVHTFNAPLADASQISALRAVFGEKYPDPVRVVSVCDTPIPEILKKPTEEIWKDYSIEFCGGTHLDKTGEAEAFVILSEEGIAKGIRRITAVTQERAREATNAARGFALRVKAAEEMAGAELQDEAKKLKLELQTLSISCISKHDLGTALNGLQAKVKEWQTKQMAAKVDGAAEACKTSVEAAKAAGKNKCVVRYDFGCDGKTAQKILKAVAKDVAVMIFSADAGAGKYGCFASSPKVAGVDCKKWIADAFDGIGGRGGGKPANAQWQVEGLDSLDAAVTKA</sequence>
<evidence type="ECO:0000256" key="14">
    <source>
        <dbReference type="ARBA" id="ARBA00048300"/>
    </source>
</evidence>
<evidence type="ECO:0000256" key="4">
    <source>
        <dbReference type="ARBA" id="ARBA00017959"/>
    </source>
</evidence>
<evidence type="ECO:0000256" key="1">
    <source>
        <dbReference type="ARBA" id="ARBA00004229"/>
    </source>
</evidence>
<evidence type="ECO:0000256" key="11">
    <source>
        <dbReference type="ARBA" id="ARBA00022884"/>
    </source>
</evidence>
<keyword evidence="10" id="KW-0067">ATP-binding</keyword>
<dbReference type="InterPro" id="IPR050058">
    <property type="entry name" value="Ala-tRNA_ligase"/>
</dbReference>
<dbReference type="InterPro" id="IPR018164">
    <property type="entry name" value="Ala-tRNA-synth_IIc_N"/>
</dbReference>
<dbReference type="GO" id="GO:0006419">
    <property type="term" value="P:alanyl-tRNA aminoacylation"/>
    <property type="evidence" value="ECO:0007669"/>
    <property type="project" value="InterPro"/>
</dbReference>
<keyword evidence="8" id="KW-0547">Nucleotide-binding</keyword>
<dbReference type="Pfam" id="PF02272">
    <property type="entry name" value="DHHA1"/>
    <property type="match status" value="1"/>
</dbReference>
<dbReference type="InterPro" id="IPR045864">
    <property type="entry name" value="aa-tRNA-synth_II/BPL/LPL"/>
</dbReference>
<dbReference type="GO" id="GO:0000049">
    <property type="term" value="F:tRNA binding"/>
    <property type="evidence" value="ECO:0007669"/>
    <property type="project" value="UniProtKB-KW"/>
</dbReference>
<dbReference type="CDD" id="cd00673">
    <property type="entry name" value="AlaRS_core"/>
    <property type="match status" value="1"/>
</dbReference>
<evidence type="ECO:0000256" key="10">
    <source>
        <dbReference type="ARBA" id="ARBA00022840"/>
    </source>
</evidence>
<dbReference type="InterPro" id="IPR009000">
    <property type="entry name" value="Transl_B-barrel_sf"/>
</dbReference>
<dbReference type="Proteomes" id="UP001162640">
    <property type="component" value="Unassembled WGS sequence"/>
</dbReference>
<dbReference type="Gene3D" id="3.30.930.10">
    <property type="entry name" value="Bira Bifunctional Protein, Domain 2"/>
    <property type="match status" value="1"/>
</dbReference>
<dbReference type="InterPro" id="IPR018162">
    <property type="entry name" value="Ala-tRNA-ligase_IIc_anticod-bd"/>
</dbReference>
<dbReference type="PANTHER" id="PTHR11777:SF9">
    <property type="entry name" value="ALANINE--TRNA LIGASE, CYTOPLASMIC"/>
    <property type="match status" value="1"/>
</dbReference>
<dbReference type="Gene3D" id="3.30.980.10">
    <property type="entry name" value="Threonyl-trna Synthetase, Chain A, domain 2"/>
    <property type="match status" value="1"/>
</dbReference>
<keyword evidence="7" id="KW-0479">Metal-binding</keyword>